<evidence type="ECO:0000256" key="6">
    <source>
        <dbReference type="ARBA" id="ARBA00023004"/>
    </source>
</evidence>
<evidence type="ECO:0000313" key="10">
    <source>
        <dbReference type="EMBL" id="KAF2086764.1"/>
    </source>
</evidence>
<keyword evidence="11" id="KW-1185">Reference proteome</keyword>
<comment type="caution">
    <text evidence="10">The sequence shown here is derived from an EMBL/GenBank/DDBJ whole genome shotgun (WGS) entry which is preliminary data.</text>
</comment>
<dbReference type="CDD" id="cd11063">
    <property type="entry name" value="CYP52"/>
    <property type="match status" value="1"/>
</dbReference>
<evidence type="ECO:0000256" key="4">
    <source>
        <dbReference type="ARBA" id="ARBA00022723"/>
    </source>
</evidence>
<evidence type="ECO:0000256" key="7">
    <source>
        <dbReference type="ARBA" id="ARBA00023033"/>
    </source>
</evidence>
<dbReference type="PRINTS" id="PR01239">
    <property type="entry name" value="EP450IICYP52"/>
</dbReference>
<dbReference type="PANTHER" id="PTHR24287:SF17">
    <property type="entry name" value="P450, PUTATIVE (EUROFUNG)-RELATED"/>
    <property type="match status" value="1"/>
</dbReference>
<comment type="cofactor">
    <cofactor evidence="1 8">
        <name>heme</name>
        <dbReference type="ChEBI" id="CHEBI:30413"/>
    </cofactor>
</comment>
<dbReference type="InterPro" id="IPR002402">
    <property type="entry name" value="Cyt_P450_E_grp-II"/>
</dbReference>
<gene>
    <name evidence="10" type="ORF">K490DRAFT_74345</name>
</gene>
<evidence type="ECO:0000313" key="11">
    <source>
        <dbReference type="Proteomes" id="UP000799776"/>
    </source>
</evidence>
<evidence type="ECO:0000256" key="8">
    <source>
        <dbReference type="PIRSR" id="PIRSR602402-1"/>
    </source>
</evidence>
<evidence type="ECO:0000256" key="1">
    <source>
        <dbReference type="ARBA" id="ARBA00001971"/>
    </source>
</evidence>
<dbReference type="Proteomes" id="UP000799776">
    <property type="component" value="Unassembled WGS sequence"/>
</dbReference>
<dbReference type="PRINTS" id="PR00385">
    <property type="entry name" value="P450"/>
</dbReference>
<dbReference type="GO" id="GO:0005506">
    <property type="term" value="F:iron ion binding"/>
    <property type="evidence" value="ECO:0007669"/>
    <property type="project" value="InterPro"/>
</dbReference>
<organism evidence="10 11">
    <name type="scientific">Saccharata proteae CBS 121410</name>
    <dbReference type="NCBI Taxonomy" id="1314787"/>
    <lineage>
        <taxon>Eukaryota</taxon>
        <taxon>Fungi</taxon>
        <taxon>Dikarya</taxon>
        <taxon>Ascomycota</taxon>
        <taxon>Pezizomycotina</taxon>
        <taxon>Dothideomycetes</taxon>
        <taxon>Dothideomycetes incertae sedis</taxon>
        <taxon>Botryosphaeriales</taxon>
        <taxon>Saccharataceae</taxon>
        <taxon>Saccharata</taxon>
    </lineage>
</organism>
<name>A0A9P4HVE6_9PEZI</name>
<feature type="binding site" description="axial binding residue" evidence="8">
    <location>
        <position position="457"/>
    </location>
    <ligand>
        <name>heme</name>
        <dbReference type="ChEBI" id="CHEBI:30413"/>
    </ligand>
    <ligandPart>
        <name>Fe</name>
        <dbReference type="ChEBI" id="CHEBI:18248"/>
    </ligandPart>
</feature>
<dbReference type="InterPro" id="IPR047146">
    <property type="entry name" value="Cyt_P450_E_CYP52_fungi"/>
</dbReference>
<keyword evidence="4 8" id="KW-0479">Metal-binding</keyword>
<dbReference type="PROSITE" id="PS00086">
    <property type="entry name" value="CYTOCHROME_P450"/>
    <property type="match status" value="1"/>
</dbReference>
<evidence type="ECO:0000256" key="3">
    <source>
        <dbReference type="ARBA" id="ARBA00022617"/>
    </source>
</evidence>
<dbReference type="OrthoDB" id="1470350at2759"/>
<dbReference type="AlphaFoldDB" id="A0A9P4HVE6"/>
<dbReference type="InterPro" id="IPR001128">
    <property type="entry name" value="Cyt_P450"/>
</dbReference>
<accession>A0A9P4HVE6</accession>
<dbReference type="EMBL" id="ML978723">
    <property type="protein sequence ID" value="KAF2086764.1"/>
    <property type="molecule type" value="Genomic_DNA"/>
</dbReference>
<dbReference type="InterPro" id="IPR036396">
    <property type="entry name" value="Cyt_P450_sf"/>
</dbReference>
<dbReference type="GO" id="GO:0020037">
    <property type="term" value="F:heme binding"/>
    <property type="evidence" value="ECO:0007669"/>
    <property type="project" value="InterPro"/>
</dbReference>
<keyword evidence="5 9" id="KW-0560">Oxidoreductase</keyword>
<keyword evidence="3 8" id="KW-0349">Heme</keyword>
<dbReference type="PANTHER" id="PTHR24287">
    <property type="entry name" value="P450, PUTATIVE (EUROFUNG)-RELATED"/>
    <property type="match status" value="1"/>
</dbReference>
<keyword evidence="7 9" id="KW-0503">Monooxygenase</keyword>
<keyword evidence="6 8" id="KW-0408">Iron</keyword>
<reference evidence="10" key="1">
    <citation type="journal article" date="2020" name="Stud. Mycol.">
        <title>101 Dothideomycetes genomes: a test case for predicting lifestyles and emergence of pathogens.</title>
        <authorList>
            <person name="Haridas S."/>
            <person name="Albert R."/>
            <person name="Binder M."/>
            <person name="Bloem J."/>
            <person name="Labutti K."/>
            <person name="Salamov A."/>
            <person name="Andreopoulos B."/>
            <person name="Baker S."/>
            <person name="Barry K."/>
            <person name="Bills G."/>
            <person name="Bluhm B."/>
            <person name="Cannon C."/>
            <person name="Castanera R."/>
            <person name="Culley D."/>
            <person name="Daum C."/>
            <person name="Ezra D."/>
            <person name="Gonzalez J."/>
            <person name="Henrissat B."/>
            <person name="Kuo A."/>
            <person name="Liang C."/>
            <person name="Lipzen A."/>
            <person name="Lutzoni F."/>
            <person name="Magnuson J."/>
            <person name="Mondo S."/>
            <person name="Nolan M."/>
            <person name="Ohm R."/>
            <person name="Pangilinan J."/>
            <person name="Park H.-J."/>
            <person name="Ramirez L."/>
            <person name="Alfaro M."/>
            <person name="Sun H."/>
            <person name="Tritt A."/>
            <person name="Yoshinaga Y."/>
            <person name="Zwiers L.-H."/>
            <person name="Turgeon B."/>
            <person name="Goodwin S."/>
            <person name="Spatafora J."/>
            <person name="Crous P."/>
            <person name="Grigoriev I."/>
        </authorList>
    </citation>
    <scope>NUCLEOTIDE SEQUENCE</scope>
    <source>
        <strain evidence="10">CBS 121410</strain>
    </source>
</reference>
<comment type="similarity">
    <text evidence="2 9">Belongs to the cytochrome P450 family.</text>
</comment>
<dbReference type="SUPFAM" id="SSF48264">
    <property type="entry name" value="Cytochrome P450"/>
    <property type="match status" value="1"/>
</dbReference>
<sequence length="510" mass="58445">MATFLSSKFLVFVALLSFVLYNVISRISLYFARRRFKQQNGCKPPRRAGYSRFLFGVDSMAESIRWAKEHRITKLFQIRYNTWGHTHAAERFGRPVIQTIEPENIKAILSTKFKDFALGPFRQETMGHFLGSGIFTTDGDDWATSRHMIRPNFTRDQVADLAAFERHIQDLFAAIPRDGSTVELQELFFRFTIDSATEFLFGQSVRSLRRAGSTEDAENHFAEAFQAGQEDCLKRMQMGPLRFWAKPTKIGDQTAVQIAHEYVDQFVDRAVSYRDSLDAEKHPEMDSKKYVFLHELAKQTKDKKRIRDELLNVLLAGRDTTASLLGNMFNVISRRPDVWQKLRAEVGQLEGKPPTYEQLKDLKYLRQCLNESLRLHPVVPGNSRTAIRDTVLPVGGGEDGKSPVFVPKNGLVSYSVFAMHRRKDLYGEDAEEFKPERWATLRPGWEYLPFNGGPRICIGQQYALAEASYVTARIVQEFARIECRDEEEWQEQVTLTMCSNRGALVSLAPA</sequence>
<dbReference type="InterPro" id="IPR017972">
    <property type="entry name" value="Cyt_P450_CS"/>
</dbReference>
<dbReference type="GO" id="GO:0016712">
    <property type="term" value="F:oxidoreductase activity, acting on paired donors, with incorporation or reduction of molecular oxygen, reduced flavin or flavoprotein as one donor, and incorporation of one atom of oxygen"/>
    <property type="evidence" value="ECO:0007669"/>
    <property type="project" value="InterPro"/>
</dbReference>
<protein>
    <submittedName>
        <fullName evidence="10">Cytochrome P450 52A12</fullName>
    </submittedName>
</protein>
<dbReference type="InterPro" id="IPR002974">
    <property type="entry name" value="Cyt_P450_E_CYP52_ascomycetes"/>
</dbReference>
<evidence type="ECO:0000256" key="9">
    <source>
        <dbReference type="RuleBase" id="RU000461"/>
    </source>
</evidence>
<proteinExistence type="inferred from homology"/>
<dbReference type="PRINTS" id="PR00464">
    <property type="entry name" value="EP450II"/>
</dbReference>
<evidence type="ECO:0000256" key="2">
    <source>
        <dbReference type="ARBA" id="ARBA00010617"/>
    </source>
</evidence>
<dbReference type="Pfam" id="PF00067">
    <property type="entry name" value="p450"/>
    <property type="match status" value="1"/>
</dbReference>
<dbReference type="Gene3D" id="1.10.630.10">
    <property type="entry name" value="Cytochrome P450"/>
    <property type="match status" value="1"/>
</dbReference>
<evidence type="ECO:0000256" key="5">
    <source>
        <dbReference type="ARBA" id="ARBA00023002"/>
    </source>
</evidence>